<sequence>MSKYRRFVVGICAGLHVFAAALFALASVELPRAAERLGYEGQTVDVAVIPMDGYVGPEVLSARVLRFAADNNLSVAYIRASDSGIVTIEDPAGNFHHADGALARFEPGRHAQVLLARESDLREVDVHRALGDGVHVTGHFTSDLMYWGRYPLILANPEAVPFDFGTYTFAGEAPDVDAISSFFGQLGLELVNMRLNQQVPTSLAQSMTGLIHHPYGVIVLVFSLITTLGLLFVLRIHSVFARERYRVAAALGATQRQLQQIGLGVTLPVVGAGLFGGSVAAILVMLTTRELSMADDTGRSYAVLASVMVAGLVCVSLSWLVALIEAKGAIRAYAV</sequence>
<keyword evidence="3" id="KW-1185">Reference proteome</keyword>
<reference evidence="2 3" key="1">
    <citation type="submission" date="2024-09" db="EMBL/GenBank/DDBJ databases">
        <authorList>
            <person name="Sun Q."/>
            <person name="Mori K."/>
        </authorList>
    </citation>
    <scope>NUCLEOTIDE SEQUENCE [LARGE SCALE GENOMIC DNA]</scope>
    <source>
        <strain evidence="2 3">CGMCC 1.15906</strain>
    </source>
</reference>
<organism evidence="2 3">
    <name type="scientific">Kribbella deserti</name>
    <dbReference type="NCBI Taxonomy" id="1926257"/>
    <lineage>
        <taxon>Bacteria</taxon>
        <taxon>Bacillati</taxon>
        <taxon>Actinomycetota</taxon>
        <taxon>Actinomycetes</taxon>
        <taxon>Propionibacteriales</taxon>
        <taxon>Kribbellaceae</taxon>
        <taxon>Kribbella</taxon>
    </lineage>
</organism>
<dbReference type="EMBL" id="JBHLTC010000018">
    <property type="protein sequence ID" value="MFC0625400.1"/>
    <property type="molecule type" value="Genomic_DNA"/>
</dbReference>
<dbReference type="RefSeq" id="WP_380047776.1">
    <property type="nucleotide sequence ID" value="NZ_JBHLTC010000018.1"/>
</dbReference>
<gene>
    <name evidence="2" type="ORF">ACFFGN_15070</name>
</gene>
<dbReference type="Proteomes" id="UP001589890">
    <property type="component" value="Unassembled WGS sequence"/>
</dbReference>
<comment type="caution">
    <text evidence="2">The sequence shown here is derived from an EMBL/GenBank/DDBJ whole genome shotgun (WGS) entry which is preliminary data.</text>
</comment>
<feature type="transmembrane region" description="Helical" evidence="1">
    <location>
        <begin position="261"/>
        <end position="286"/>
    </location>
</feature>
<proteinExistence type="predicted"/>
<keyword evidence="1" id="KW-1133">Transmembrane helix</keyword>
<name>A0ABV6QL88_9ACTN</name>
<keyword evidence="1" id="KW-0472">Membrane</keyword>
<evidence type="ECO:0008006" key="4">
    <source>
        <dbReference type="Google" id="ProtNLM"/>
    </source>
</evidence>
<evidence type="ECO:0000313" key="3">
    <source>
        <dbReference type="Proteomes" id="UP001589890"/>
    </source>
</evidence>
<protein>
    <recommendedName>
        <fullName evidence="4">FtsX-like permease family protein</fullName>
    </recommendedName>
</protein>
<evidence type="ECO:0000256" key="1">
    <source>
        <dbReference type="SAM" id="Phobius"/>
    </source>
</evidence>
<feature type="transmembrane region" description="Helical" evidence="1">
    <location>
        <begin position="301"/>
        <end position="324"/>
    </location>
</feature>
<accession>A0ABV6QL88</accession>
<keyword evidence="1" id="KW-0812">Transmembrane</keyword>
<feature type="transmembrane region" description="Helical" evidence="1">
    <location>
        <begin position="215"/>
        <end position="240"/>
    </location>
</feature>
<evidence type="ECO:0000313" key="2">
    <source>
        <dbReference type="EMBL" id="MFC0625400.1"/>
    </source>
</evidence>